<keyword evidence="3" id="KW-1185">Reference proteome</keyword>
<reference evidence="2 3" key="1">
    <citation type="journal article" date="2014" name="Mol. Plant">
        <title>Chromosome Scale Genome Assembly and Transcriptome Profiling of Nannochloropsis gaditana in Nitrogen Depletion.</title>
        <authorList>
            <person name="Corteggiani Carpinelli E."/>
            <person name="Telatin A."/>
            <person name="Vitulo N."/>
            <person name="Forcato C."/>
            <person name="D'Angelo M."/>
            <person name="Schiavon R."/>
            <person name="Vezzi A."/>
            <person name="Giacometti G.M."/>
            <person name="Morosinotto T."/>
            <person name="Valle G."/>
        </authorList>
    </citation>
    <scope>NUCLEOTIDE SEQUENCE [LARGE SCALE GENOMIC DNA]</scope>
    <source>
        <strain evidence="2 3">B-31</strain>
    </source>
</reference>
<protein>
    <recommendedName>
        <fullName evidence="4">Transmembrane protein</fullName>
    </recommendedName>
</protein>
<name>W7TYL0_9STRA</name>
<evidence type="ECO:0000313" key="3">
    <source>
        <dbReference type="Proteomes" id="UP000019335"/>
    </source>
</evidence>
<feature type="transmembrane region" description="Helical" evidence="1">
    <location>
        <begin position="21"/>
        <end position="43"/>
    </location>
</feature>
<dbReference type="OrthoDB" id="10325754at2759"/>
<accession>W7TYL0</accession>
<evidence type="ECO:0008006" key="4">
    <source>
        <dbReference type="Google" id="ProtNLM"/>
    </source>
</evidence>
<gene>
    <name evidence="2" type="ORF">Naga_100087g21</name>
</gene>
<feature type="transmembrane region" description="Helical" evidence="1">
    <location>
        <begin position="166"/>
        <end position="186"/>
    </location>
</feature>
<evidence type="ECO:0000256" key="1">
    <source>
        <dbReference type="SAM" id="Phobius"/>
    </source>
</evidence>
<sequence>MLEHRRNCVRIFVVKDKRRPITMTCFFRFLGLGMTIAPVVLMLTCLLAKDWTSTTASLVKIDSHAEIYEDDIDFHMGPFRTFMEVTQGDEEVFSKNTYPWCTQDASTLSHSADRRLCSLLQGVQATSVLAVITGGIAFLLYCMLAFRSLKGEYVARTARVAMSLHIAQAVLAFLSLGLWLALMRVYQSSLQSSLGPNFADFSLPHGRSFYRVVIVGILALVAAGGLHTMAGRSVSAIQKRETIARKRSEFEMKEAAEAARMQAEEELKVEQLV</sequence>
<dbReference type="Gene3D" id="1.20.140.150">
    <property type="match status" value="1"/>
</dbReference>
<dbReference type="AlphaFoldDB" id="W7TYL0"/>
<evidence type="ECO:0000313" key="2">
    <source>
        <dbReference type="EMBL" id="EWM25736.1"/>
    </source>
</evidence>
<keyword evidence="1" id="KW-0812">Transmembrane</keyword>
<organism evidence="2 3">
    <name type="scientific">Nannochloropsis gaditana</name>
    <dbReference type="NCBI Taxonomy" id="72520"/>
    <lineage>
        <taxon>Eukaryota</taxon>
        <taxon>Sar</taxon>
        <taxon>Stramenopiles</taxon>
        <taxon>Ochrophyta</taxon>
        <taxon>Eustigmatophyceae</taxon>
        <taxon>Eustigmatales</taxon>
        <taxon>Monodopsidaceae</taxon>
        <taxon>Nannochloropsis</taxon>
    </lineage>
</organism>
<keyword evidence="1" id="KW-1133">Transmembrane helix</keyword>
<feature type="transmembrane region" description="Helical" evidence="1">
    <location>
        <begin position="128"/>
        <end position="146"/>
    </location>
</feature>
<proteinExistence type="predicted"/>
<feature type="transmembrane region" description="Helical" evidence="1">
    <location>
        <begin position="209"/>
        <end position="230"/>
    </location>
</feature>
<dbReference type="Proteomes" id="UP000019335">
    <property type="component" value="Chromosome 10"/>
</dbReference>
<comment type="caution">
    <text evidence="2">The sequence shown here is derived from an EMBL/GenBank/DDBJ whole genome shotgun (WGS) entry which is preliminary data.</text>
</comment>
<dbReference type="EMBL" id="AZIL01000835">
    <property type="protein sequence ID" value="EWM25736.1"/>
    <property type="molecule type" value="Genomic_DNA"/>
</dbReference>
<keyword evidence="1" id="KW-0472">Membrane</keyword>